<protein>
    <submittedName>
        <fullName evidence="3">CopD family protein</fullName>
    </submittedName>
</protein>
<feature type="transmembrane region" description="Helical" evidence="1">
    <location>
        <begin position="87"/>
        <end position="106"/>
    </location>
</feature>
<dbReference type="GO" id="GO:0016020">
    <property type="term" value="C:membrane"/>
    <property type="evidence" value="ECO:0007669"/>
    <property type="project" value="InterPro"/>
</dbReference>
<feature type="transmembrane region" description="Helical" evidence="1">
    <location>
        <begin position="50"/>
        <end position="67"/>
    </location>
</feature>
<feature type="transmembrane region" description="Helical" evidence="1">
    <location>
        <begin position="6"/>
        <end position="29"/>
    </location>
</feature>
<keyword evidence="1" id="KW-1133">Transmembrane helix</keyword>
<dbReference type="InterPro" id="IPR008457">
    <property type="entry name" value="Cu-R_CopD_dom"/>
</dbReference>
<dbReference type="RefSeq" id="WP_042084603.1">
    <property type="nucleotide sequence ID" value="NZ_CAAKNM010000022.1"/>
</dbReference>
<dbReference type="Proteomes" id="UP001204061">
    <property type="component" value="Unassembled WGS sequence"/>
</dbReference>
<accession>A0AAW5LZJ1</accession>
<feature type="domain" description="Copper resistance protein D" evidence="2">
    <location>
        <begin position="46"/>
        <end position="138"/>
    </location>
</feature>
<dbReference type="AlphaFoldDB" id="A0AAW5LZJ1"/>
<evidence type="ECO:0000256" key="1">
    <source>
        <dbReference type="SAM" id="Phobius"/>
    </source>
</evidence>
<sequence>MHGVALFLHILGATIWTGGHIILALIVLPKALKESSTKILLDFESVYERIGMPALITQIVTGIYLALNIESDVLNWFNIDNRVTNVILIKLALLTLTTCFAINARFRVIPNLNESNLALMGWHIRAVTIISILFVFVGVSFRTGWLY</sequence>
<organism evidence="3 4">
    <name type="scientific">Aeromonas veronii</name>
    <dbReference type="NCBI Taxonomy" id="654"/>
    <lineage>
        <taxon>Bacteria</taxon>
        <taxon>Pseudomonadati</taxon>
        <taxon>Pseudomonadota</taxon>
        <taxon>Gammaproteobacteria</taxon>
        <taxon>Aeromonadales</taxon>
        <taxon>Aeromonadaceae</taxon>
        <taxon>Aeromonas</taxon>
    </lineage>
</organism>
<keyword evidence="1" id="KW-0472">Membrane</keyword>
<dbReference type="Pfam" id="PF05425">
    <property type="entry name" value="CopD"/>
    <property type="match status" value="1"/>
</dbReference>
<keyword evidence="1" id="KW-0812">Transmembrane</keyword>
<name>A0AAW5LZJ1_AERVE</name>
<gene>
    <name evidence="3" type="ORF">NS965_00165</name>
</gene>
<evidence type="ECO:0000313" key="3">
    <source>
        <dbReference type="EMBL" id="MCR4446803.1"/>
    </source>
</evidence>
<reference evidence="3" key="1">
    <citation type="submission" date="2022-08" db="EMBL/GenBank/DDBJ databases">
        <title>A global survey of hypervirulent Aeromonas hydrophila identified this emerging pathogen in farmed fish in the lower Mekong River basin.</title>
        <authorList>
            <person name="Xu T."/>
            <person name="Rasmussen-Ivey C.R."/>
            <person name="Moen F.S."/>
            <person name="Fernandez Bravo A."/>
            <person name="Lamy B."/>
            <person name="Beaz-Hidalgo R."/>
            <person name="Khan C.D."/>
            <person name="Castro Escarpulli G."/>
            <person name="Yasin I.S.M."/>
            <person name="Figueras M.J."/>
            <person name="Azzam Sayuti M."/>
            <person name="Karim M.M."/>
            <person name="Alam K.M."/>
            <person name="Le T.T.T."/>
            <person name="Thao N.H.P."/>
            <person name="Addo S."/>
            <person name="Duodu S."/>
            <person name="Ali S."/>
            <person name="Mey S."/>
            <person name="Somony T."/>
            <person name="Liles M.R."/>
        </authorList>
    </citation>
    <scope>NUCLEOTIDE SEQUENCE</scope>
    <source>
        <strain evidence="3">0.14</strain>
    </source>
</reference>
<comment type="caution">
    <text evidence="3">The sequence shown here is derived from an EMBL/GenBank/DDBJ whole genome shotgun (WGS) entry which is preliminary data.</text>
</comment>
<feature type="transmembrane region" description="Helical" evidence="1">
    <location>
        <begin position="118"/>
        <end position="141"/>
    </location>
</feature>
<proteinExistence type="predicted"/>
<evidence type="ECO:0000259" key="2">
    <source>
        <dbReference type="Pfam" id="PF05425"/>
    </source>
</evidence>
<dbReference type="EMBL" id="JANLFC010000001">
    <property type="protein sequence ID" value="MCR4446803.1"/>
    <property type="molecule type" value="Genomic_DNA"/>
</dbReference>
<evidence type="ECO:0000313" key="4">
    <source>
        <dbReference type="Proteomes" id="UP001204061"/>
    </source>
</evidence>